<sequence length="47" mass="5125">MLIYSVTQVKEALCALGNLDQFDSGVFEEQILGFVVGGREKGNFMAV</sequence>
<reference evidence="1" key="2">
    <citation type="journal article" date="2015" name="Fish Shellfish Immunol.">
        <title>Early steps in the European eel (Anguilla anguilla)-Vibrio vulnificus interaction in the gills: Role of the RtxA13 toxin.</title>
        <authorList>
            <person name="Callol A."/>
            <person name="Pajuelo D."/>
            <person name="Ebbesson L."/>
            <person name="Teles M."/>
            <person name="MacKenzie S."/>
            <person name="Amaro C."/>
        </authorList>
    </citation>
    <scope>NUCLEOTIDE SEQUENCE</scope>
</reference>
<evidence type="ECO:0000313" key="1">
    <source>
        <dbReference type="EMBL" id="JAH20730.1"/>
    </source>
</evidence>
<protein>
    <submittedName>
        <fullName evidence="1">Uncharacterized protein</fullName>
    </submittedName>
</protein>
<proteinExistence type="predicted"/>
<dbReference type="EMBL" id="GBXM01087847">
    <property type="protein sequence ID" value="JAH20730.1"/>
    <property type="molecule type" value="Transcribed_RNA"/>
</dbReference>
<accession>A0A0E9QWY8</accession>
<name>A0A0E9QWY8_ANGAN</name>
<organism evidence="1">
    <name type="scientific">Anguilla anguilla</name>
    <name type="common">European freshwater eel</name>
    <name type="synonym">Muraena anguilla</name>
    <dbReference type="NCBI Taxonomy" id="7936"/>
    <lineage>
        <taxon>Eukaryota</taxon>
        <taxon>Metazoa</taxon>
        <taxon>Chordata</taxon>
        <taxon>Craniata</taxon>
        <taxon>Vertebrata</taxon>
        <taxon>Euteleostomi</taxon>
        <taxon>Actinopterygii</taxon>
        <taxon>Neopterygii</taxon>
        <taxon>Teleostei</taxon>
        <taxon>Anguilliformes</taxon>
        <taxon>Anguillidae</taxon>
        <taxon>Anguilla</taxon>
    </lineage>
</organism>
<reference evidence="1" key="1">
    <citation type="submission" date="2014-11" db="EMBL/GenBank/DDBJ databases">
        <authorList>
            <person name="Amaro Gonzalez C."/>
        </authorList>
    </citation>
    <scope>NUCLEOTIDE SEQUENCE</scope>
</reference>
<dbReference type="AlphaFoldDB" id="A0A0E9QWY8"/>